<proteinExistence type="predicted"/>
<organism evidence="2">
    <name type="scientific">freshwater metagenome</name>
    <dbReference type="NCBI Taxonomy" id="449393"/>
    <lineage>
        <taxon>unclassified sequences</taxon>
        <taxon>metagenomes</taxon>
        <taxon>ecological metagenomes</taxon>
    </lineage>
</organism>
<accession>A0A6J7D332</accession>
<evidence type="ECO:0000313" key="2">
    <source>
        <dbReference type="EMBL" id="CAB4865267.1"/>
    </source>
</evidence>
<dbReference type="Pfam" id="PF13417">
    <property type="entry name" value="GST_N_3"/>
    <property type="match status" value="1"/>
</dbReference>
<gene>
    <name evidence="2" type="ORF">UFOPK3423_00456</name>
</gene>
<dbReference type="EMBL" id="CAFBLQ010000034">
    <property type="protein sequence ID" value="CAB4865267.1"/>
    <property type="molecule type" value="Genomic_DNA"/>
</dbReference>
<feature type="domain" description="GST N-terminal" evidence="1">
    <location>
        <begin position="56"/>
        <end position="101"/>
    </location>
</feature>
<dbReference type="AlphaFoldDB" id="A0A6J7D332"/>
<evidence type="ECO:0000259" key="1">
    <source>
        <dbReference type="Pfam" id="PF13417"/>
    </source>
</evidence>
<name>A0A6J7D332_9ZZZZ</name>
<dbReference type="InterPro" id="IPR004045">
    <property type="entry name" value="Glutathione_S-Trfase_N"/>
</dbReference>
<sequence length="107" mass="11848">MKLYVCWGTFKGLKLPSRPHGHVCEYAHTALRDVGYTPEVIKSYGLGPLPDWLNATRGRREVRELSPKGSSWVPLLVTDDGEVIQGSQRIVDWAQAHPAQPTAPSTP</sequence>
<reference evidence="2" key="1">
    <citation type="submission" date="2020-05" db="EMBL/GenBank/DDBJ databases">
        <authorList>
            <person name="Chiriac C."/>
            <person name="Salcher M."/>
            <person name="Ghai R."/>
            <person name="Kavagutti S V."/>
        </authorList>
    </citation>
    <scope>NUCLEOTIDE SEQUENCE</scope>
</reference>
<protein>
    <submittedName>
        <fullName evidence="2">Unannotated protein</fullName>
    </submittedName>
</protein>